<evidence type="ECO:0000256" key="1">
    <source>
        <dbReference type="SAM" id="Phobius"/>
    </source>
</evidence>
<keyword evidence="1" id="KW-0812">Transmembrane</keyword>
<evidence type="ECO:0000313" key="2">
    <source>
        <dbReference type="EMBL" id="AJR09763.1"/>
    </source>
</evidence>
<evidence type="ECO:0008006" key="4">
    <source>
        <dbReference type="Google" id="ProtNLM"/>
    </source>
</evidence>
<keyword evidence="1" id="KW-0472">Membrane</keyword>
<dbReference type="KEGG" id="pgb:H744_2c3119"/>
<keyword evidence="1" id="KW-1133">Transmembrane helix</keyword>
<dbReference type="PATRIC" id="fig|658445.3.peg.5176"/>
<dbReference type="InterPro" id="IPR012902">
    <property type="entry name" value="N_methyl_site"/>
</dbReference>
<feature type="transmembrane region" description="Helical" evidence="1">
    <location>
        <begin position="12"/>
        <end position="35"/>
    </location>
</feature>
<accession>A0A0C5WRK6</accession>
<dbReference type="AlphaFoldDB" id="A0A0C5WRK6"/>
<dbReference type="STRING" id="658445.H744_2c3119"/>
<organism evidence="2 3">
    <name type="scientific">Photobacterium gaetbulicola Gung47</name>
    <dbReference type="NCBI Taxonomy" id="658445"/>
    <lineage>
        <taxon>Bacteria</taxon>
        <taxon>Pseudomonadati</taxon>
        <taxon>Pseudomonadota</taxon>
        <taxon>Gammaproteobacteria</taxon>
        <taxon>Vibrionales</taxon>
        <taxon>Vibrionaceae</taxon>
        <taxon>Photobacterium</taxon>
    </lineage>
</organism>
<gene>
    <name evidence="2" type="ORF">H744_2c3119</name>
</gene>
<sequence length="199" mass="21558">MVSAHKISRGYSLIELVVATAMSLLVLAAVTSIFMSGFSSASQRSLQLMLAQDTNDALRMIKDDILRAGFASGASSTFLISGATNTVYLDAPMAGKSHCIGYGYSDGSNEYYRSYYLEDEKLNIYMTESSVMTAADACKKGHSALDYQRLKVTKFEVEEKLLGSGGATSQLLTISLDVSTLDNTVIASKNVIVKTRNWN</sequence>
<dbReference type="EMBL" id="CP005974">
    <property type="protein sequence ID" value="AJR09763.1"/>
    <property type="molecule type" value="Genomic_DNA"/>
</dbReference>
<dbReference type="PROSITE" id="PS00409">
    <property type="entry name" value="PROKAR_NTER_METHYL"/>
    <property type="match status" value="1"/>
</dbReference>
<dbReference type="Proteomes" id="UP000032303">
    <property type="component" value="Chromosome 2"/>
</dbReference>
<dbReference type="OrthoDB" id="5817298at2"/>
<protein>
    <recommendedName>
        <fullName evidence="4">Type IV pilus assembly protein PilW</fullName>
    </recommendedName>
</protein>
<proteinExistence type="predicted"/>
<evidence type="ECO:0000313" key="3">
    <source>
        <dbReference type="Proteomes" id="UP000032303"/>
    </source>
</evidence>
<keyword evidence="3" id="KW-1185">Reference proteome</keyword>
<name>A0A0C5WRK6_9GAMM</name>
<reference evidence="2 3" key="1">
    <citation type="submission" date="2013-05" db="EMBL/GenBank/DDBJ databases">
        <title>Complete genome sequence of the lipase-producing bacterium Photobacterium gaetbulicola Gung47.</title>
        <authorList>
            <person name="Kim Y.-O."/>
        </authorList>
    </citation>
    <scope>NUCLEOTIDE SEQUENCE [LARGE SCALE GENOMIC DNA]</scope>
    <source>
        <strain evidence="2 3">Gung47</strain>
    </source>
</reference>
<dbReference type="HOGENOM" id="CLU_111163_0_0_6"/>